<dbReference type="AlphaFoldDB" id="A0A157FYL1"/>
<accession>A0A157FYL1</accession>
<organism evidence="1 2">
    <name type="scientific">Enterobacter cloacae</name>
    <dbReference type="NCBI Taxonomy" id="550"/>
    <lineage>
        <taxon>Bacteria</taxon>
        <taxon>Pseudomonadati</taxon>
        <taxon>Pseudomonadota</taxon>
        <taxon>Gammaproteobacteria</taxon>
        <taxon>Enterobacterales</taxon>
        <taxon>Enterobacteriaceae</taxon>
        <taxon>Enterobacter</taxon>
        <taxon>Enterobacter cloacae complex</taxon>
    </lineage>
</organism>
<evidence type="ECO:0000313" key="2">
    <source>
        <dbReference type="Proteomes" id="UP000076008"/>
    </source>
</evidence>
<gene>
    <name evidence="1" type="ORF">SAMEA2273318_03280</name>
</gene>
<evidence type="ECO:0000313" key="1">
    <source>
        <dbReference type="EMBL" id="CZV81821.1"/>
    </source>
</evidence>
<name>A0A157FYL1_ENTCL</name>
<protein>
    <submittedName>
        <fullName evidence="1">Uncharacterized protein</fullName>
    </submittedName>
</protein>
<reference evidence="1 2" key="1">
    <citation type="submission" date="2016-03" db="EMBL/GenBank/DDBJ databases">
        <authorList>
            <consortium name="Pathogen Informatics"/>
        </authorList>
    </citation>
    <scope>NUCLEOTIDE SEQUENCE [LARGE SCALE GENOMIC DNA]</scope>
    <source>
        <strain evidence="2">e1252</strain>
    </source>
</reference>
<dbReference type="EMBL" id="FJXR01000020">
    <property type="protein sequence ID" value="CZV81821.1"/>
    <property type="molecule type" value="Genomic_DNA"/>
</dbReference>
<sequence length="387" mass="44186">MDNGSITFFDITACGFYRLKNKPEELDYKFGDLMGVLDDLEGWLKDKNFEQTLPWNKEEQPLRTRVYSRGLVRDSQTKDAVIVLYREVGNGNGIHGIKVGSKVSGDSKGTIRAGREHGEDKIIWGEPCYYWIIPELNKIASIRFPHSFADTYLFAQYFIQHVNNNSKLGKRTKSKRTFESAKTPGRCVDVYNTKFQYKDGKNEINCIFKFVLEETKLKAAEENFERLRHKITHTLIKDTTVINQNDTRQPLLKLTSVALASLVGEEKRNKLIGAPPVLEQPRKIEVKIDGAPSSDELRNLFSMRGEESEWDVGFLLADRANPVWLSSYVARTKLPLQDSDGFEHYSARFLLDEINKIRDDLISEVKYAEEASIKESEAASTKKIAEG</sequence>
<proteinExistence type="predicted"/>
<dbReference type="RefSeq" id="WP_021537009.1">
    <property type="nucleotide sequence ID" value="NZ_FJXR01000020.1"/>
</dbReference>
<dbReference type="Proteomes" id="UP000076008">
    <property type="component" value="Unassembled WGS sequence"/>
</dbReference>